<evidence type="ECO:0000256" key="1">
    <source>
        <dbReference type="ARBA" id="ARBA00022898"/>
    </source>
</evidence>
<accession>A0A971M311</accession>
<dbReference type="PANTHER" id="PTHR10146">
    <property type="entry name" value="PROLINE SYNTHETASE CO-TRANSCRIBED BACTERIAL HOMOLOG PROTEIN"/>
    <property type="match status" value="1"/>
</dbReference>
<evidence type="ECO:0000259" key="5">
    <source>
        <dbReference type="Pfam" id="PF01168"/>
    </source>
</evidence>
<name>A0A971M311_9BACT</name>
<sequence length="225" mass="25906">MSTIEDSIQKIRERIAGACARAGRTERDVRLVAVTKRVDAERIHRAVSLGIRDFGENYIQEAMKKIEGFGEDVSVSWHMIGHIQSNKLKYIPPLFSYIHSIDRWEILQGLERYGKPIKFLFELNLSGEASKHGTQEDNLRRMVEKVHTLKYMEPVGLMTMPPYVDNPEEVRGIFRSLREILERVNREFSLTMRELSMGMSSDFEVAIEEGATMVRIGTAIFGERQ</sequence>
<feature type="domain" description="Alanine racemase N-terminal" evidence="5">
    <location>
        <begin position="9"/>
        <end position="224"/>
    </location>
</feature>
<reference evidence="6" key="2">
    <citation type="submission" date="2020-01" db="EMBL/GenBank/DDBJ databases">
        <authorList>
            <person name="Campanaro S."/>
        </authorList>
    </citation>
    <scope>NUCLEOTIDE SEQUENCE</scope>
    <source>
        <strain evidence="6">AS06rmzACSIP_7</strain>
    </source>
</reference>
<dbReference type="InterPro" id="IPR029066">
    <property type="entry name" value="PLP-binding_barrel"/>
</dbReference>
<dbReference type="HAMAP" id="MF_02087">
    <property type="entry name" value="PLP_homeostasis"/>
    <property type="match status" value="1"/>
</dbReference>
<reference evidence="6" key="1">
    <citation type="journal article" date="2020" name="Biotechnol. Biofuels">
        <title>New insights from the biogas microbiome by comprehensive genome-resolved metagenomics of nearly 1600 species originating from multiple anaerobic digesters.</title>
        <authorList>
            <person name="Campanaro S."/>
            <person name="Treu L."/>
            <person name="Rodriguez-R L.M."/>
            <person name="Kovalovszki A."/>
            <person name="Ziels R.M."/>
            <person name="Maus I."/>
            <person name="Zhu X."/>
            <person name="Kougias P.G."/>
            <person name="Basile A."/>
            <person name="Luo G."/>
            <person name="Schluter A."/>
            <person name="Konstantinidis K.T."/>
            <person name="Angelidaki I."/>
        </authorList>
    </citation>
    <scope>NUCLEOTIDE SEQUENCE</scope>
    <source>
        <strain evidence="6">AS06rmzACSIP_7</strain>
    </source>
</reference>
<dbReference type="Gene3D" id="3.20.20.10">
    <property type="entry name" value="Alanine racemase"/>
    <property type="match status" value="1"/>
</dbReference>
<evidence type="ECO:0000256" key="3">
    <source>
        <dbReference type="PIRSR" id="PIRSR004848-1"/>
    </source>
</evidence>
<protein>
    <recommendedName>
        <fullName evidence="2">Pyridoxal phosphate homeostasis protein</fullName>
        <shortName evidence="2">PLP homeostasis protein</shortName>
    </recommendedName>
</protein>
<dbReference type="GO" id="GO:0030170">
    <property type="term" value="F:pyridoxal phosphate binding"/>
    <property type="evidence" value="ECO:0007669"/>
    <property type="project" value="UniProtKB-UniRule"/>
</dbReference>
<dbReference type="Pfam" id="PF01168">
    <property type="entry name" value="Ala_racemase_N"/>
    <property type="match status" value="1"/>
</dbReference>
<organism evidence="6 7">
    <name type="scientific">Syntrophorhabdus aromaticivorans</name>
    <dbReference type="NCBI Taxonomy" id="328301"/>
    <lineage>
        <taxon>Bacteria</taxon>
        <taxon>Pseudomonadati</taxon>
        <taxon>Thermodesulfobacteriota</taxon>
        <taxon>Syntrophorhabdia</taxon>
        <taxon>Syntrophorhabdales</taxon>
        <taxon>Syntrophorhabdaceae</taxon>
        <taxon>Syntrophorhabdus</taxon>
    </lineage>
</organism>
<evidence type="ECO:0000256" key="2">
    <source>
        <dbReference type="HAMAP-Rule" id="MF_02087"/>
    </source>
</evidence>
<comment type="function">
    <text evidence="2">Pyridoxal 5'-phosphate (PLP)-binding protein, which is involved in PLP homeostasis.</text>
</comment>
<dbReference type="PIRSF" id="PIRSF004848">
    <property type="entry name" value="YBL036c_PLPDEIII"/>
    <property type="match status" value="1"/>
</dbReference>
<comment type="cofactor">
    <cofactor evidence="3">
        <name>pyridoxal 5'-phosphate</name>
        <dbReference type="ChEBI" id="CHEBI:597326"/>
    </cofactor>
</comment>
<dbReference type="CDD" id="cd00635">
    <property type="entry name" value="PLPDE_III_YBL036c_like"/>
    <property type="match status" value="1"/>
</dbReference>
<dbReference type="InterPro" id="IPR011078">
    <property type="entry name" value="PyrdxlP_homeostasis"/>
</dbReference>
<comment type="similarity">
    <text evidence="2 4">Belongs to the pyridoxal phosphate-binding protein YggS/PROSC family.</text>
</comment>
<comment type="caution">
    <text evidence="6">The sequence shown here is derived from an EMBL/GenBank/DDBJ whole genome shotgun (WGS) entry which is preliminary data.</text>
</comment>
<keyword evidence="1 2" id="KW-0663">Pyridoxal phosphate</keyword>
<evidence type="ECO:0000313" key="7">
    <source>
        <dbReference type="Proteomes" id="UP000777265"/>
    </source>
</evidence>
<dbReference type="NCBIfam" id="TIGR00044">
    <property type="entry name" value="YggS family pyridoxal phosphate-dependent enzyme"/>
    <property type="match status" value="1"/>
</dbReference>
<gene>
    <name evidence="6" type="ORF">GXY80_05525</name>
</gene>
<feature type="modified residue" description="N6-(pyridoxal phosphate)lysine" evidence="2 3">
    <location>
        <position position="36"/>
    </location>
</feature>
<dbReference type="SUPFAM" id="SSF51419">
    <property type="entry name" value="PLP-binding barrel"/>
    <property type="match status" value="1"/>
</dbReference>
<dbReference type="EMBL" id="JAAYEE010000095">
    <property type="protein sequence ID" value="NLW34930.1"/>
    <property type="molecule type" value="Genomic_DNA"/>
</dbReference>
<dbReference type="PROSITE" id="PS01211">
    <property type="entry name" value="UPF0001"/>
    <property type="match status" value="1"/>
</dbReference>
<dbReference type="FunFam" id="3.20.20.10:FF:000018">
    <property type="entry name" value="Pyridoxal phosphate homeostasis protein"/>
    <property type="match status" value="1"/>
</dbReference>
<dbReference type="PANTHER" id="PTHR10146:SF14">
    <property type="entry name" value="PYRIDOXAL PHOSPHATE HOMEOSTASIS PROTEIN"/>
    <property type="match status" value="1"/>
</dbReference>
<dbReference type="InterPro" id="IPR001608">
    <property type="entry name" value="Ala_racemase_N"/>
</dbReference>
<evidence type="ECO:0000313" key="6">
    <source>
        <dbReference type="EMBL" id="NLW34930.1"/>
    </source>
</evidence>
<proteinExistence type="inferred from homology"/>
<evidence type="ECO:0000256" key="4">
    <source>
        <dbReference type="RuleBase" id="RU004514"/>
    </source>
</evidence>
<dbReference type="AlphaFoldDB" id="A0A971M311"/>
<dbReference type="Proteomes" id="UP000777265">
    <property type="component" value="Unassembled WGS sequence"/>
</dbReference>